<dbReference type="Proteomes" id="UP001198163">
    <property type="component" value="Unassembled WGS sequence"/>
</dbReference>
<dbReference type="InterPro" id="IPR003473">
    <property type="entry name" value="NadA"/>
</dbReference>
<name>A0AAE3EIT3_9SPIR</name>
<dbReference type="EMBL" id="JAINWA010000001">
    <property type="protein sequence ID" value="MCD1654263.1"/>
    <property type="molecule type" value="Genomic_DNA"/>
</dbReference>
<keyword evidence="6" id="KW-0808">Transferase</keyword>
<comment type="cofactor">
    <cofactor evidence="1">
        <name>[4Fe-4S] cluster</name>
        <dbReference type="ChEBI" id="CHEBI:49883"/>
    </cofactor>
</comment>
<keyword evidence="7" id="KW-0479">Metal-binding</keyword>
<evidence type="ECO:0000256" key="9">
    <source>
        <dbReference type="ARBA" id="ARBA00023014"/>
    </source>
</evidence>
<comment type="pathway">
    <text evidence="2">Cofactor biosynthesis; NAD(+) biosynthesis; quinolinate from iminoaspartate: step 1/1.</text>
</comment>
<evidence type="ECO:0000256" key="1">
    <source>
        <dbReference type="ARBA" id="ARBA00001966"/>
    </source>
</evidence>
<dbReference type="GO" id="GO:0046872">
    <property type="term" value="F:metal ion binding"/>
    <property type="evidence" value="ECO:0007669"/>
    <property type="project" value="UniProtKB-KW"/>
</dbReference>
<dbReference type="PANTHER" id="PTHR30573:SF0">
    <property type="entry name" value="QUINOLINATE SYNTHASE, CHLOROPLASTIC"/>
    <property type="match status" value="1"/>
</dbReference>
<dbReference type="AlphaFoldDB" id="A0AAE3EIT3"/>
<reference evidence="10" key="1">
    <citation type="submission" date="2021-08" db="EMBL/GenBank/DDBJ databases">
        <title>Comparative analyses of Brucepasteria parasyntrophica and Teretinema zuelzerae.</title>
        <authorList>
            <person name="Song Y."/>
            <person name="Brune A."/>
        </authorList>
    </citation>
    <scope>NUCLEOTIDE SEQUENCE</scope>
    <source>
        <strain evidence="10">DSM 1903</strain>
    </source>
</reference>
<evidence type="ECO:0000256" key="4">
    <source>
        <dbReference type="ARBA" id="ARBA00022485"/>
    </source>
</evidence>
<keyword evidence="11" id="KW-1185">Reference proteome</keyword>
<dbReference type="GO" id="GO:0008987">
    <property type="term" value="F:quinolinate synthetase A activity"/>
    <property type="evidence" value="ECO:0007669"/>
    <property type="project" value="InterPro"/>
</dbReference>
<evidence type="ECO:0000256" key="2">
    <source>
        <dbReference type="ARBA" id="ARBA00005065"/>
    </source>
</evidence>
<accession>A0AAE3EIT3</accession>
<keyword evidence="8" id="KW-0408">Iron</keyword>
<protein>
    <recommendedName>
        <fullName evidence="3">quinolinate synthase</fullName>
        <ecNumber evidence="3">2.5.1.72</ecNumber>
    </recommendedName>
</protein>
<evidence type="ECO:0000256" key="7">
    <source>
        <dbReference type="ARBA" id="ARBA00022723"/>
    </source>
</evidence>
<organism evidence="10 11">
    <name type="scientific">Teretinema zuelzerae</name>
    <dbReference type="NCBI Taxonomy" id="156"/>
    <lineage>
        <taxon>Bacteria</taxon>
        <taxon>Pseudomonadati</taxon>
        <taxon>Spirochaetota</taxon>
        <taxon>Spirochaetia</taxon>
        <taxon>Spirochaetales</taxon>
        <taxon>Treponemataceae</taxon>
        <taxon>Teretinema</taxon>
    </lineage>
</organism>
<gene>
    <name evidence="10" type="ORF">K7J14_06045</name>
</gene>
<evidence type="ECO:0000313" key="11">
    <source>
        <dbReference type="Proteomes" id="UP001198163"/>
    </source>
</evidence>
<evidence type="ECO:0000313" key="10">
    <source>
        <dbReference type="EMBL" id="MCD1654263.1"/>
    </source>
</evidence>
<dbReference type="InterPro" id="IPR036094">
    <property type="entry name" value="NadA_sf"/>
</dbReference>
<dbReference type="SUPFAM" id="SSF142754">
    <property type="entry name" value="NadA-like"/>
    <property type="match status" value="1"/>
</dbReference>
<dbReference type="Pfam" id="PF02445">
    <property type="entry name" value="NadA"/>
    <property type="match status" value="1"/>
</dbReference>
<comment type="caution">
    <text evidence="10">The sequence shown here is derived from an EMBL/GenBank/DDBJ whole genome shotgun (WGS) entry which is preliminary data.</text>
</comment>
<dbReference type="GO" id="GO:0051539">
    <property type="term" value="F:4 iron, 4 sulfur cluster binding"/>
    <property type="evidence" value="ECO:0007669"/>
    <property type="project" value="UniProtKB-KW"/>
</dbReference>
<dbReference type="GO" id="GO:0034628">
    <property type="term" value="P:'de novo' NAD+ biosynthetic process from L-aspartate"/>
    <property type="evidence" value="ECO:0007669"/>
    <property type="project" value="TreeGrafter"/>
</dbReference>
<proteinExistence type="predicted"/>
<evidence type="ECO:0000256" key="5">
    <source>
        <dbReference type="ARBA" id="ARBA00022642"/>
    </source>
</evidence>
<keyword evidence="9" id="KW-0411">Iron-sulfur</keyword>
<dbReference type="EC" id="2.5.1.72" evidence="3"/>
<keyword evidence="5" id="KW-0662">Pyridine nucleotide biosynthesis</keyword>
<evidence type="ECO:0000256" key="3">
    <source>
        <dbReference type="ARBA" id="ARBA00012669"/>
    </source>
</evidence>
<dbReference type="Gene3D" id="3.40.50.10800">
    <property type="entry name" value="NadA-like"/>
    <property type="match status" value="3"/>
</dbReference>
<dbReference type="PANTHER" id="PTHR30573">
    <property type="entry name" value="QUINOLINATE SYNTHETASE A"/>
    <property type="match status" value="1"/>
</dbReference>
<evidence type="ECO:0000256" key="8">
    <source>
        <dbReference type="ARBA" id="ARBA00023004"/>
    </source>
</evidence>
<keyword evidence="4" id="KW-0004">4Fe-4S</keyword>
<sequence>MKEKIFIAAHHYQHADIVKQADLVADSYRLAVEAAKSDAKYIVVCGVRFMAESVATLARSDQMVIHPNPRAGCPMADMVAVDTAEKAIEKIRGITGKTPVPVTYMNSGNAMKALTGRMGGSICTSGNAKKIMAHYLEGGAPILFMPDRNLGENTALALGLGKDDLAVVSRDGSEITGARPDTRVFLWDGFCPIHKVFTVADIEEMRAAFPGINITVHPESLPEVVKAAGLSGSTEGMHHQLRDAEAGSVWGVGTEIHFVERMATLFPDKKIMPLRPSGCVNMILITPEKLAASLKAIEAHERDGSPLETVVVPEAEREDAKAALTTMVRLTDA</sequence>
<evidence type="ECO:0000256" key="6">
    <source>
        <dbReference type="ARBA" id="ARBA00022679"/>
    </source>
</evidence>
<dbReference type="RefSeq" id="WP_230754321.1">
    <property type="nucleotide sequence ID" value="NZ_JAINWA010000001.1"/>
</dbReference>